<organism evidence="1 2">
    <name type="scientific">Pterulicium gracile</name>
    <dbReference type="NCBI Taxonomy" id="1884261"/>
    <lineage>
        <taxon>Eukaryota</taxon>
        <taxon>Fungi</taxon>
        <taxon>Dikarya</taxon>
        <taxon>Basidiomycota</taxon>
        <taxon>Agaricomycotina</taxon>
        <taxon>Agaricomycetes</taxon>
        <taxon>Agaricomycetidae</taxon>
        <taxon>Agaricales</taxon>
        <taxon>Pleurotineae</taxon>
        <taxon>Pterulaceae</taxon>
        <taxon>Pterulicium</taxon>
    </lineage>
</organism>
<reference evidence="1 2" key="1">
    <citation type="journal article" date="2019" name="Nat. Ecol. Evol.">
        <title>Megaphylogeny resolves global patterns of mushroom evolution.</title>
        <authorList>
            <person name="Varga T."/>
            <person name="Krizsan K."/>
            <person name="Foldi C."/>
            <person name="Dima B."/>
            <person name="Sanchez-Garcia M."/>
            <person name="Sanchez-Ramirez S."/>
            <person name="Szollosi G.J."/>
            <person name="Szarkandi J.G."/>
            <person name="Papp V."/>
            <person name="Albert L."/>
            <person name="Andreopoulos W."/>
            <person name="Angelini C."/>
            <person name="Antonin V."/>
            <person name="Barry K.W."/>
            <person name="Bougher N.L."/>
            <person name="Buchanan P."/>
            <person name="Buyck B."/>
            <person name="Bense V."/>
            <person name="Catcheside P."/>
            <person name="Chovatia M."/>
            <person name="Cooper J."/>
            <person name="Damon W."/>
            <person name="Desjardin D."/>
            <person name="Finy P."/>
            <person name="Geml J."/>
            <person name="Haridas S."/>
            <person name="Hughes K."/>
            <person name="Justo A."/>
            <person name="Karasinski D."/>
            <person name="Kautmanova I."/>
            <person name="Kiss B."/>
            <person name="Kocsube S."/>
            <person name="Kotiranta H."/>
            <person name="LaButti K.M."/>
            <person name="Lechner B.E."/>
            <person name="Liimatainen K."/>
            <person name="Lipzen A."/>
            <person name="Lukacs Z."/>
            <person name="Mihaltcheva S."/>
            <person name="Morgado L.N."/>
            <person name="Niskanen T."/>
            <person name="Noordeloos M.E."/>
            <person name="Ohm R.A."/>
            <person name="Ortiz-Santana B."/>
            <person name="Ovrebo C."/>
            <person name="Racz N."/>
            <person name="Riley R."/>
            <person name="Savchenko A."/>
            <person name="Shiryaev A."/>
            <person name="Soop K."/>
            <person name="Spirin V."/>
            <person name="Szebenyi C."/>
            <person name="Tomsovsky M."/>
            <person name="Tulloss R.E."/>
            <person name="Uehling J."/>
            <person name="Grigoriev I.V."/>
            <person name="Vagvolgyi C."/>
            <person name="Papp T."/>
            <person name="Martin F.M."/>
            <person name="Miettinen O."/>
            <person name="Hibbett D.S."/>
            <person name="Nagy L.G."/>
        </authorList>
    </citation>
    <scope>NUCLEOTIDE SEQUENCE [LARGE SCALE GENOMIC DNA]</scope>
    <source>
        <strain evidence="1 2">CBS 309.79</strain>
    </source>
</reference>
<accession>A0A5C3Q3D8</accession>
<sequence>MNNKAHFRTTRVSKWSGVGRTRCLRSSKRQFLQPRKRTINSHASTVARTAASASSIVIAVQATCGVSSPGSLSVLT</sequence>
<dbReference type="AlphaFoldDB" id="A0A5C3Q3D8"/>
<gene>
    <name evidence="1" type="ORF">BDV98DRAFT_311299</name>
</gene>
<dbReference type="EMBL" id="ML178862">
    <property type="protein sequence ID" value="TFK96331.1"/>
    <property type="molecule type" value="Genomic_DNA"/>
</dbReference>
<protein>
    <submittedName>
        <fullName evidence="1">Uncharacterized protein</fullName>
    </submittedName>
</protein>
<keyword evidence="2" id="KW-1185">Reference proteome</keyword>
<evidence type="ECO:0000313" key="2">
    <source>
        <dbReference type="Proteomes" id="UP000305067"/>
    </source>
</evidence>
<dbReference type="Proteomes" id="UP000305067">
    <property type="component" value="Unassembled WGS sequence"/>
</dbReference>
<evidence type="ECO:0000313" key="1">
    <source>
        <dbReference type="EMBL" id="TFK96331.1"/>
    </source>
</evidence>
<proteinExistence type="predicted"/>
<name>A0A5C3Q3D8_9AGAR</name>